<gene>
    <name evidence="3" type="ordered locus">RHA1_ro04739</name>
</gene>
<dbReference type="AlphaFoldDB" id="Q0S7G2"/>
<evidence type="ECO:0000313" key="4">
    <source>
        <dbReference type="Proteomes" id="UP000008710"/>
    </source>
</evidence>
<name>Q0S7G2_RHOJR</name>
<reference evidence="4" key="1">
    <citation type="journal article" date="2006" name="Proc. Natl. Acad. Sci. U.S.A.">
        <title>The complete genome of Rhodococcus sp. RHA1 provides insights into a catabolic powerhouse.</title>
        <authorList>
            <person name="McLeod M.P."/>
            <person name="Warren R.L."/>
            <person name="Hsiao W.W.L."/>
            <person name="Araki N."/>
            <person name="Myhre M."/>
            <person name="Fernandes C."/>
            <person name="Miyazawa D."/>
            <person name="Wong W."/>
            <person name="Lillquist A.L."/>
            <person name="Wang D."/>
            <person name="Dosanjh M."/>
            <person name="Hara H."/>
            <person name="Petrescu A."/>
            <person name="Morin R.D."/>
            <person name="Yang G."/>
            <person name="Stott J.M."/>
            <person name="Schein J.E."/>
            <person name="Shin H."/>
            <person name="Smailus D."/>
            <person name="Siddiqui A.S."/>
            <person name="Marra M.A."/>
            <person name="Jones S.J.M."/>
            <person name="Holt R."/>
            <person name="Brinkman F.S.L."/>
            <person name="Miyauchi K."/>
            <person name="Fukuda M."/>
            <person name="Davies J.E."/>
            <person name="Mohn W.W."/>
            <person name="Eltis L.D."/>
        </authorList>
    </citation>
    <scope>NUCLEOTIDE SEQUENCE [LARGE SCALE GENOMIC DNA]</scope>
    <source>
        <strain evidence="4">RHA1</strain>
    </source>
</reference>
<dbReference type="KEGG" id="rha:RHA1_ro04739"/>
<feature type="region of interest" description="Disordered" evidence="1">
    <location>
        <begin position="1"/>
        <end position="33"/>
    </location>
</feature>
<evidence type="ECO:0000256" key="2">
    <source>
        <dbReference type="SAM" id="Phobius"/>
    </source>
</evidence>
<feature type="compositionally biased region" description="Low complexity" evidence="1">
    <location>
        <begin position="22"/>
        <end position="31"/>
    </location>
</feature>
<evidence type="ECO:0000256" key="1">
    <source>
        <dbReference type="SAM" id="MobiDB-lite"/>
    </source>
</evidence>
<keyword evidence="2" id="KW-1133">Transmembrane helix</keyword>
<dbReference type="eggNOG" id="ENOG5032GCT">
    <property type="taxonomic scope" value="Bacteria"/>
</dbReference>
<proteinExistence type="predicted"/>
<sequence>MVSEYTHSSNAHGSRMRRLSRRSGSSHLLSSETVNSVHIPRKITRHIMMLGLLAAINSAFTLGLANTIGTFGGVVFNLNVVA</sequence>
<keyword evidence="2" id="KW-0472">Membrane</keyword>
<feature type="transmembrane region" description="Helical" evidence="2">
    <location>
        <begin position="50"/>
        <end position="76"/>
    </location>
</feature>
<accession>Q0S7G2</accession>
<dbReference type="Proteomes" id="UP000008710">
    <property type="component" value="Chromosome"/>
</dbReference>
<dbReference type="HOGENOM" id="CLU_2556031_0_0_11"/>
<protein>
    <submittedName>
        <fullName evidence="3">Uncharacterized protein</fullName>
    </submittedName>
</protein>
<keyword evidence="2" id="KW-0812">Transmembrane</keyword>
<evidence type="ECO:0000313" key="3">
    <source>
        <dbReference type="EMBL" id="ABG96524.1"/>
    </source>
</evidence>
<organism evidence="3 4">
    <name type="scientific">Rhodococcus jostii (strain RHA1)</name>
    <dbReference type="NCBI Taxonomy" id="101510"/>
    <lineage>
        <taxon>Bacteria</taxon>
        <taxon>Bacillati</taxon>
        <taxon>Actinomycetota</taxon>
        <taxon>Actinomycetes</taxon>
        <taxon>Mycobacteriales</taxon>
        <taxon>Nocardiaceae</taxon>
        <taxon>Rhodococcus</taxon>
    </lineage>
</organism>
<dbReference type="EMBL" id="CP000431">
    <property type="protein sequence ID" value="ABG96524.1"/>
    <property type="molecule type" value="Genomic_DNA"/>
</dbReference>
<feature type="compositionally biased region" description="Polar residues" evidence="1">
    <location>
        <begin position="1"/>
        <end position="11"/>
    </location>
</feature>